<dbReference type="InParanoid" id="B0DMT3"/>
<dbReference type="HOGENOM" id="CLU_133382_0_0_1"/>
<dbReference type="Proteomes" id="UP000001194">
    <property type="component" value="Unassembled WGS sequence"/>
</dbReference>
<dbReference type="GeneID" id="6080924"/>
<evidence type="ECO:0000313" key="2">
    <source>
        <dbReference type="Proteomes" id="UP000001194"/>
    </source>
</evidence>
<dbReference type="RefSeq" id="XP_001885282.1">
    <property type="nucleotide sequence ID" value="XM_001885247.1"/>
</dbReference>
<dbReference type="OrthoDB" id="10296960at2759"/>
<protein>
    <submittedName>
        <fullName evidence="1">Predicted protein</fullName>
    </submittedName>
</protein>
<dbReference type="KEGG" id="lbc:LACBIDRAFT_330958"/>
<dbReference type="EMBL" id="DS547120">
    <property type="protein sequence ID" value="EDR04027.1"/>
    <property type="molecule type" value="Genomic_DNA"/>
</dbReference>
<sequence>MSAAWVQANGFFIKFEAIHRIAKQHNFAFDRRFNVIAHSYFDDFLVRKGKLDMRSESRIQYDRLLVISNITPVVGPLRIAKVEPDDKALRDKEWLVGVGLDPDELEWGAMLDMRKGLLGNAELLSPRRRLAHKWLGRGGTCLNDASGSDTSRSTNCAQAREPPVVGRLYRA</sequence>
<evidence type="ECO:0000313" key="1">
    <source>
        <dbReference type="EMBL" id="EDR04027.1"/>
    </source>
</evidence>
<dbReference type="AlphaFoldDB" id="B0DMT3"/>
<keyword evidence="2" id="KW-1185">Reference proteome</keyword>
<name>B0DMT3_LACBS</name>
<gene>
    <name evidence="1" type="ORF">LACBIDRAFT_330958</name>
</gene>
<accession>B0DMT3</accession>
<reference evidence="1 2" key="1">
    <citation type="journal article" date="2008" name="Nature">
        <title>The genome of Laccaria bicolor provides insights into mycorrhizal symbiosis.</title>
        <authorList>
            <person name="Martin F."/>
            <person name="Aerts A."/>
            <person name="Ahren D."/>
            <person name="Brun A."/>
            <person name="Danchin E.G.J."/>
            <person name="Duchaussoy F."/>
            <person name="Gibon J."/>
            <person name="Kohler A."/>
            <person name="Lindquist E."/>
            <person name="Pereda V."/>
            <person name="Salamov A."/>
            <person name="Shapiro H.J."/>
            <person name="Wuyts J."/>
            <person name="Blaudez D."/>
            <person name="Buee M."/>
            <person name="Brokstein P."/>
            <person name="Canbaeck B."/>
            <person name="Cohen D."/>
            <person name="Courty P.E."/>
            <person name="Coutinho P.M."/>
            <person name="Delaruelle C."/>
            <person name="Detter J.C."/>
            <person name="Deveau A."/>
            <person name="DiFazio S."/>
            <person name="Duplessis S."/>
            <person name="Fraissinet-Tachet L."/>
            <person name="Lucic E."/>
            <person name="Frey-Klett P."/>
            <person name="Fourrey C."/>
            <person name="Feussner I."/>
            <person name="Gay G."/>
            <person name="Grimwood J."/>
            <person name="Hoegger P.J."/>
            <person name="Jain P."/>
            <person name="Kilaru S."/>
            <person name="Labbe J."/>
            <person name="Lin Y.C."/>
            <person name="Legue V."/>
            <person name="Le Tacon F."/>
            <person name="Marmeisse R."/>
            <person name="Melayah D."/>
            <person name="Montanini B."/>
            <person name="Muratet M."/>
            <person name="Nehls U."/>
            <person name="Niculita-Hirzel H."/>
            <person name="Oudot-Le Secq M.P."/>
            <person name="Peter M."/>
            <person name="Quesneville H."/>
            <person name="Rajashekar B."/>
            <person name="Reich M."/>
            <person name="Rouhier N."/>
            <person name="Schmutz J."/>
            <person name="Yin T."/>
            <person name="Chalot M."/>
            <person name="Henrissat B."/>
            <person name="Kuees U."/>
            <person name="Lucas S."/>
            <person name="Van de Peer Y."/>
            <person name="Podila G.K."/>
            <person name="Polle A."/>
            <person name="Pukkila P.J."/>
            <person name="Richardson P.M."/>
            <person name="Rouze P."/>
            <person name="Sanders I.R."/>
            <person name="Stajich J.E."/>
            <person name="Tunlid A."/>
            <person name="Tuskan G."/>
            <person name="Grigoriev I.V."/>
        </authorList>
    </citation>
    <scope>NUCLEOTIDE SEQUENCE [LARGE SCALE GENOMIC DNA]</scope>
    <source>
        <strain evidence="2">S238N-H82 / ATCC MYA-4686</strain>
    </source>
</reference>
<organism evidence="2">
    <name type="scientific">Laccaria bicolor (strain S238N-H82 / ATCC MYA-4686)</name>
    <name type="common">Bicoloured deceiver</name>
    <name type="synonym">Laccaria laccata var. bicolor</name>
    <dbReference type="NCBI Taxonomy" id="486041"/>
    <lineage>
        <taxon>Eukaryota</taxon>
        <taxon>Fungi</taxon>
        <taxon>Dikarya</taxon>
        <taxon>Basidiomycota</taxon>
        <taxon>Agaricomycotina</taxon>
        <taxon>Agaricomycetes</taxon>
        <taxon>Agaricomycetidae</taxon>
        <taxon>Agaricales</taxon>
        <taxon>Agaricineae</taxon>
        <taxon>Hydnangiaceae</taxon>
        <taxon>Laccaria</taxon>
    </lineage>
</organism>
<proteinExistence type="predicted"/>